<dbReference type="Pfam" id="PF06114">
    <property type="entry name" value="Peptidase_M78"/>
    <property type="match status" value="1"/>
</dbReference>
<evidence type="ECO:0000259" key="3">
    <source>
        <dbReference type="Pfam" id="PF08401"/>
    </source>
</evidence>
<dbReference type="InterPro" id="IPR013610">
    <property type="entry name" value="ArdC_N"/>
</dbReference>
<evidence type="ECO:0000259" key="5">
    <source>
        <dbReference type="Pfam" id="PF14195"/>
    </source>
</evidence>
<feature type="domain" description="Large polyvalent protein associated" evidence="7">
    <location>
        <begin position="1055"/>
        <end position="1150"/>
    </location>
</feature>
<feature type="compositionally biased region" description="Basic residues" evidence="1">
    <location>
        <begin position="1513"/>
        <end position="1527"/>
    </location>
</feature>
<organism evidence="10 11">
    <name type="scientific">Hungatella hathewayi</name>
    <dbReference type="NCBI Taxonomy" id="154046"/>
    <lineage>
        <taxon>Bacteria</taxon>
        <taxon>Bacillati</taxon>
        <taxon>Bacillota</taxon>
        <taxon>Clostridia</taxon>
        <taxon>Lachnospirales</taxon>
        <taxon>Lachnospiraceae</taxon>
        <taxon>Hungatella</taxon>
    </lineage>
</organism>
<proteinExistence type="predicted"/>
<dbReference type="InterPro" id="IPR040672">
    <property type="entry name" value="LPD34"/>
</dbReference>
<feature type="domain" description="Large polyvalent protein associated" evidence="8">
    <location>
        <begin position="796"/>
        <end position="858"/>
    </location>
</feature>
<feature type="region of interest" description="Disordered" evidence="1">
    <location>
        <begin position="219"/>
        <end position="240"/>
    </location>
</feature>
<feature type="compositionally biased region" description="Low complexity" evidence="1">
    <location>
        <begin position="219"/>
        <end position="237"/>
    </location>
</feature>
<evidence type="ECO:0000259" key="2">
    <source>
        <dbReference type="Pfam" id="PF06114"/>
    </source>
</evidence>
<dbReference type="Pfam" id="PF18842">
    <property type="entry name" value="LPD26"/>
    <property type="match status" value="1"/>
</dbReference>
<feature type="domain" description="Large polyvalent protein associated" evidence="9">
    <location>
        <begin position="1"/>
        <end position="213"/>
    </location>
</feature>
<gene>
    <name evidence="10" type="ORF">DXD79_16450</name>
</gene>
<feature type="domain" description="YodL-like" evidence="4">
    <location>
        <begin position="1288"/>
        <end position="1388"/>
    </location>
</feature>
<feature type="compositionally biased region" description="Basic and acidic residues" evidence="1">
    <location>
        <begin position="1535"/>
        <end position="1554"/>
    </location>
</feature>
<feature type="compositionally biased region" description="Low complexity" evidence="1">
    <location>
        <begin position="781"/>
        <end position="791"/>
    </location>
</feature>
<evidence type="ECO:0000259" key="9">
    <source>
        <dbReference type="Pfam" id="PF18852"/>
    </source>
</evidence>
<reference evidence="10 11" key="1">
    <citation type="submission" date="2018-08" db="EMBL/GenBank/DDBJ databases">
        <title>A genome reference for cultivated species of the human gut microbiota.</title>
        <authorList>
            <person name="Zou Y."/>
            <person name="Xue W."/>
            <person name="Luo G."/>
        </authorList>
    </citation>
    <scope>NUCLEOTIDE SEQUENCE [LARGE SCALE GENOMIC DNA]</scope>
    <source>
        <strain evidence="10 11">TM09-12</strain>
    </source>
</reference>
<feature type="region of interest" description="Disordered" evidence="1">
    <location>
        <begin position="775"/>
        <end position="816"/>
    </location>
</feature>
<evidence type="ECO:0000259" key="7">
    <source>
        <dbReference type="Pfam" id="PF18840"/>
    </source>
</evidence>
<evidence type="ECO:0000259" key="8">
    <source>
        <dbReference type="Pfam" id="PF18842"/>
    </source>
</evidence>
<evidence type="ECO:0000256" key="1">
    <source>
        <dbReference type="SAM" id="MobiDB-lite"/>
    </source>
</evidence>
<dbReference type="RefSeq" id="WP_118033182.1">
    <property type="nucleotide sequence ID" value="NZ_QSON01000007.1"/>
</dbReference>
<dbReference type="InterPro" id="IPR041045">
    <property type="entry name" value="LPD25"/>
</dbReference>
<name>A0A374P5J7_9FIRM</name>
<feature type="domain" description="N-terminal" evidence="3">
    <location>
        <begin position="483"/>
        <end position="605"/>
    </location>
</feature>
<dbReference type="InterPro" id="IPR010359">
    <property type="entry name" value="IrrE_HExxH"/>
</dbReference>
<feature type="region of interest" description="Disordered" evidence="1">
    <location>
        <begin position="1506"/>
        <end position="1554"/>
    </location>
</feature>
<dbReference type="Proteomes" id="UP000263014">
    <property type="component" value="Unassembled WGS sequence"/>
</dbReference>
<dbReference type="Pfam" id="PF18840">
    <property type="entry name" value="LPD25"/>
    <property type="match status" value="1"/>
</dbReference>
<feature type="domain" description="DUF4316" evidence="5">
    <location>
        <begin position="1459"/>
        <end position="1503"/>
    </location>
</feature>
<evidence type="ECO:0000313" key="10">
    <source>
        <dbReference type="EMBL" id="RGJ02741.1"/>
    </source>
</evidence>
<feature type="domain" description="Large polyvalent protein-associated" evidence="6">
    <location>
        <begin position="862"/>
        <end position="940"/>
    </location>
</feature>
<dbReference type="EMBL" id="QSON01000007">
    <property type="protein sequence ID" value="RGJ02741.1"/>
    <property type="molecule type" value="Genomic_DNA"/>
</dbReference>
<dbReference type="Pfam" id="PF07275">
    <property type="entry name" value="ArdA"/>
    <property type="match status" value="1"/>
</dbReference>
<sequence length="1554" mass="174688">MSYSSYDHDDLELASTMRIERRIYFESGKADLSEMVKLPLAELLSLRAESAAAEQEVFDRLKAQAATWEEQAGRTLFLDKALEYARTLPVTHTANQWEAPDEYRHIRSNMVYQMDYSISENTRYDSAAKKSVPYSWTLRWGLYTNAPHGNRREKIAGQDRKVFASREELDKYLNGRIKAHDHYFTEISPAIPKEYAECFKVNGCLLPGYTIEGEEPAKAAELPTQEEAAQPQQTTATPERREPVNEVFSIFLDNRAEAQTGGPHGYWLSLPTSAEQVQEALKEIHITADNQQDLFIDGFSAPEGKPLELPEDLIKAASVDELNFLAAQLQKLDAVELAELNAVMQSPAKMQTIGQLLDYAENTDCFVLINAKDNRSLGEYYLNDSGLFVVPDPWKPAIDTDRLGSFIANEEQGTFTDYGYILRTSDEWQRVHEGQPVPEEYRVMAYPAPEILREESKVQPEAATPAKAPQPVTPILLNGQNSAERMKEITDRLETGIQELFESERYKAYLTTMSKFHSYSFNNTLLIAMQGGQLVAGYNKWRDDFHRNVKKGEKAIKILAPAPFKAKKEVQKLDAQGRPVMGKDGKPVTEVQEIQVPAFKIVSVFDVSQTEGEPLPSIGVEELTGSVERYGEFFKALEQTSPVPIGFEDIPGGSHGYYHLTEKRIAIQEGMSELQTLKTAIHEIAHSKLHAIDPEAPAIEQADRPDSRTREVQAESVAYAVCQHYGLDTSDYSFGYVAGWSSGKDLKELKASLETIRATAHELISTIDGHLAQLQKERQAQQEQPQAAPLERAAEQPDPDSAFSKLPPEQQQEMTDSVKAMLQTLIEADLKSTGEVSQGTKEAAQAQGFTIARDGTLEQAEAPQEAAYRLESGDYLYIQTSETGYDYTLYGPDYKELDGGQLDNPDLSLAEAGKEILAIHELPAGAMELLTGDRLDGFLEATEQANAIPRPQAWNGIDGLLNGKPFMPEASPADRAAALIELAEKNAPRLGSEERQLIVAYAEAVGDNDKVIGLINCLCEQGYELQKGQMDSFVKSEIESEIAVANAQRQIAQNPAAEPVVTILWSESPHLKDGQQMPLHEAEAVFKELDSARRHDREQPDYTGHWYDKTKFRIDFTMQGQPDSYEGRQDFGDGDGSLIQHIRGYHEYYAQDESWKNHVLHHEGPEAWEADKAQRDMLLHEFVPYMELHCNLAAMEQEARRPLRSGETLTPEQTAYFNAVLDYVKECRPLLNQSQYHLPEPPQLSDFGQSLQDYKKQIEAELEQEAAAAGLTVEEYVASDYEAPAQPNFSIYQVPPGPEGRDFRYRSYEDLQADGLSVDRKNYQLVYTAPLDKDTTLDEIYRRFNMEHPADYKGHSLSMGDIVVFRQDGKQTAYYVDEGADYRQVPEFFAQPEKQLTPDECMTGEQIQTPRGRFYLTDRSREQMEAAGYGFHHQSEDGRYLIMANGTRAFAIPAQPESHIKTAEMSTEQNYNMIDGMMNNAPSMEELEARAKAGEQISLLDVAEAAKAEAKKPKQTRKTTQKQKKPSIRAQLAAAKEEQKKKPPAREKSKEMEV</sequence>
<accession>A0A374P5J7</accession>
<evidence type="ECO:0000313" key="11">
    <source>
        <dbReference type="Proteomes" id="UP000263014"/>
    </source>
</evidence>
<comment type="caution">
    <text evidence="10">The sequence shown here is derived from an EMBL/GenBank/DDBJ whole genome shotgun (WGS) entry which is preliminary data.</text>
</comment>
<protein>
    <submittedName>
        <fullName evidence="10">DUF4316 domain-containing protein</fullName>
    </submittedName>
</protein>
<dbReference type="Pfam" id="PF18830">
    <property type="entry name" value="LPD16"/>
    <property type="match status" value="1"/>
</dbReference>
<dbReference type="Pfam" id="PF14191">
    <property type="entry name" value="YodL"/>
    <property type="match status" value="1"/>
</dbReference>
<dbReference type="InterPro" id="IPR025923">
    <property type="entry name" value="YodL-like_dom"/>
</dbReference>
<dbReference type="Pfam" id="PF14195">
    <property type="entry name" value="DUF4316"/>
    <property type="match status" value="1"/>
</dbReference>
<dbReference type="InterPro" id="IPR040568">
    <property type="entry name" value="LPD16"/>
</dbReference>
<evidence type="ECO:0000259" key="6">
    <source>
        <dbReference type="Pfam" id="PF18830"/>
    </source>
</evidence>
<dbReference type="GO" id="GO:0003697">
    <property type="term" value="F:single-stranded DNA binding"/>
    <property type="evidence" value="ECO:0007669"/>
    <property type="project" value="InterPro"/>
</dbReference>
<dbReference type="InterPro" id="IPR040936">
    <property type="entry name" value="LPD26"/>
</dbReference>
<evidence type="ECO:0000259" key="4">
    <source>
        <dbReference type="Pfam" id="PF14191"/>
    </source>
</evidence>
<dbReference type="InterPro" id="IPR025465">
    <property type="entry name" value="DUF4316"/>
</dbReference>
<dbReference type="Pfam" id="PF18852">
    <property type="entry name" value="LPD34"/>
    <property type="match status" value="1"/>
</dbReference>
<dbReference type="InterPro" id="IPR009899">
    <property type="entry name" value="ArdA"/>
</dbReference>
<feature type="domain" description="IrrE N-terminal-like" evidence="2">
    <location>
        <begin position="655"/>
        <end position="722"/>
    </location>
</feature>
<dbReference type="Pfam" id="PF08401">
    <property type="entry name" value="ArdcN"/>
    <property type="match status" value="1"/>
</dbReference>